<feature type="domain" description="SURP motif" evidence="8">
    <location>
        <begin position="215"/>
        <end position="257"/>
    </location>
</feature>
<gene>
    <name evidence="9" type="primary">su(w[a])-L</name>
    <name evidence="9" type="ORF">Hamer_G017775</name>
</gene>
<dbReference type="Pfam" id="PF09750">
    <property type="entry name" value="DRY_EERY"/>
    <property type="match status" value="1"/>
</dbReference>
<evidence type="ECO:0000256" key="1">
    <source>
        <dbReference type="ARBA" id="ARBA00022664"/>
    </source>
</evidence>
<dbReference type="GO" id="GO:0000395">
    <property type="term" value="P:mRNA 5'-splice site recognition"/>
    <property type="evidence" value="ECO:0007669"/>
    <property type="project" value="TreeGrafter"/>
</dbReference>
<evidence type="ECO:0000259" key="8">
    <source>
        <dbReference type="PROSITE" id="PS50128"/>
    </source>
</evidence>
<sequence length="1150" mass="128475">MAAEYGRTVWDGRDKEANNGHEELLVFGYSCKLFRDNEKALYLDKGKHLIPWMGDSKLMVDRYDVRGALYDLTGAESGGGVDRWEGLTEEERAEEERCDHERYLALYHDELQYQTNQDEETKRLMAELGSDVYAYSQVGFNYEGQVPVGETPVQMEEPVAEQQVQIQNDEPEVNDQQEPDTRYFPEADEDTFVPPPELNVPHGMVVPETVKQNKIIVKTSKFIVTQGGQMEIVIKTKQAGNPMFSFLSFDNPLNAYYKHMVAMIKNGRYRPADEVEQVKTRRDSGGNGGQYLHPSLSAGIKPDLAPGTPIPVHKPSADCAYSKLIHKIKEKQKNTAVVERIDSPAPSSPGVSVVTSTPVATSIATSVATPIAAAVAAPVATPAVESVDLQSQDKKKIQSDSTPVGSPKVTSLVDYPSFNRTKDYDSEDDLDGKPESSISTAVSTSEYSNIKWPPPDVQMVIDKMASYIIKNGGDFEAMVRSRDDPRFSFLKKDHEYYPYYRCKIRLYSEVYGDIFKEGTEPALVQRLMGTVDGTHKMDFLGVSEQQCNHAQQKENNKVRFTKNCGKKEKRSNPKQPSTISFSIKSREQEVNLDRHSTFPVESSSTDDEDMEDEERERRRIEREERRRKRKLKEKEERERREREEKERKEKEEREKVMEKAEESTDASGDNEDVYDIFKYAQEMGNEAETAEAPSHSEKHREDERPRDDSVGSHRDVSHGVSPGPSHNSSQFSQPEKKQQERRKKAAMFLSRLKKSGGEDEVPAQPVYGPQLPPEIAAQMLNSASQSPRSSLASTRHSTPSRSRSHSTSPGPGIPMPPREEPAPPPPPPPAQSPSPPRGTEIHESVSNIIPKNNWASIPEPPVGTEIGERSKATSLKEPTVLSGTSEEGRRSESLESRRSKSRPLEVPHREKTRSRKKQRHGRSESCSPSTRRDRKKRKRSRSRSRRHKKRRSRSRSPKSHGRSSHKKKRRKHSTRHDRERGERRSKKSRRRSISSSSSGSSGPSSSSSQSSSPSDNEVQVIDSPAHSKGGSRASSVVSVGASDHLHASSSVNRIAEECISLPPTPPLPPAPPPPITARLAPIAEEKAGNGDNLLDMSASGGALSGGEEVKEEKKEEKKHQFNPQSSAAMAKIALGLRAKVHALLDKESKL</sequence>
<dbReference type="GO" id="GO:0003723">
    <property type="term" value="F:RNA binding"/>
    <property type="evidence" value="ECO:0007669"/>
    <property type="project" value="UniProtKB-KW"/>
</dbReference>
<dbReference type="Proteomes" id="UP000747542">
    <property type="component" value="Unassembled WGS sequence"/>
</dbReference>
<dbReference type="InterPro" id="IPR035967">
    <property type="entry name" value="SWAP/Surp_sf"/>
</dbReference>
<evidence type="ECO:0000256" key="7">
    <source>
        <dbReference type="SAM" id="MobiDB-lite"/>
    </source>
</evidence>
<keyword evidence="5" id="KW-0804">Transcription</keyword>
<evidence type="ECO:0000256" key="6">
    <source>
        <dbReference type="ARBA" id="ARBA00023187"/>
    </source>
</evidence>
<reference evidence="9" key="1">
    <citation type="journal article" date="2021" name="Sci. Adv.">
        <title>The American lobster genome reveals insights on longevity, neural, and immune adaptations.</title>
        <authorList>
            <person name="Polinski J.M."/>
            <person name="Zimin A.V."/>
            <person name="Clark K.F."/>
            <person name="Kohn A.B."/>
            <person name="Sadowski N."/>
            <person name="Timp W."/>
            <person name="Ptitsyn A."/>
            <person name="Khanna P."/>
            <person name="Romanova D.Y."/>
            <person name="Williams P."/>
            <person name="Greenwood S.J."/>
            <person name="Moroz L.L."/>
            <person name="Walt D.R."/>
            <person name="Bodnar A.G."/>
        </authorList>
    </citation>
    <scope>NUCLEOTIDE SEQUENCE</scope>
    <source>
        <strain evidence="9">GMGI-L3</strain>
    </source>
</reference>
<feature type="compositionally biased region" description="Basic and acidic residues" evidence="7">
    <location>
        <begin position="886"/>
        <end position="909"/>
    </location>
</feature>
<dbReference type="InterPro" id="IPR000061">
    <property type="entry name" value="Surp"/>
</dbReference>
<feature type="compositionally biased region" description="Acidic residues" evidence="7">
    <location>
        <begin position="604"/>
        <end position="614"/>
    </location>
</feature>
<evidence type="ECO:0000313" key="9">
    <source>
        <dbReference type="EMBL" id="KAG7174056.1"/>
    </source>
</evidence>
<dbReference type="Gene3D" id="1.10.10.790">
    <property type="entry name" value="Surp module"/>
    <property type="match status" value="2"/>
</dbReference>
<dbReference type="Pfam" id="PF01805">
    <property type="entry name" value="Surp"/>
    <property type="match status" value="2"/>
</dbReference>
<dbReference type="SMART" id="SM01141">
    <property type="entry name" value="DRY_EERY"/>
    <property type="match status" value="1"/>
</dbReference>
<feature type="region of interest" description="Disordered" evidence="7">
    <location>
        <begin position="1056"/>
        <end position="1126"/>
    </location>
</feature>
<feature type="compositionally biased region" description="Pro residues" evidence="7">
    <location>
        <begin position="811"/>
        <end position="836"/>
    </location>
</feature>
<feature type="compositionally biased region" description="Basic and acidic residues" evidence="7">
    <location>
        <begin position="584"/>
        <end position="596"/>
    </location>
</feature>
<dbReference type="SUPFAM" id="SSF109905">
    <property type="entry name" value="Surp module (SWAP domain)"/>
    <property type="match status" value="2"/>
</dbReference>
<keyword evidence="10" id="KW-1185">Reference proteome</keyword>
<feature type="region of interest" description="Disordered" evidence="7">
    <location>
        <begin position="383"/>
        <end position="441"/>
    </location>
</feature>
<accession>A0A8J5N5W0</accession>
<feature type="compositionally biased region" description="Polar residues" evidence="7">
    <location>
        <begin position="844"/>
        <end position="855"/>
    </location>
</feature>
<proteinExistence type="predicted"/>
<evidence type="ECO:0000256" key="4">
    <source>
        <dbReference type="ARBA" id="ARBA00023015"/>
    </source>
</evidence>
<dbReference type="SMART" id="SM00648">
    <property type="entry name" value="SWAP"/>
    <property type="match status" value="2"/>
</dbReference>
<organism evidence="9 10">
    <name type="scientific">Homarus americanus</name>
    <name type="common">American lobster</name>
    <dbReference type="NCBI Taxonomy" id="6706"/>
    <lineage>
        <taxon>Eukaryota</taxon>
        <taxon>Metazoa</taxon>
        <taxon>Ecdysozoa</taxon>
        <taxon>Arthropoda</taxon>
        <taxon>Crustacea</taxon>
        <taxon>Multicrustacea</taxon>
        <taxon>Malacostraca</taxon>
        <taxon>Eumalacostraca</taxon>
        <taxon>Eucarida</taxon>
        <taxon>Decapoda</taxon>
        <taxon>Pleocyemata</taxon>
        <taxon>Astacidea</taxon>
        <taxon>Nephropoidea</taxon>
        <taxon>Nephropidae</taxon>
        <taxon>Homarus</taxon>
    </lineage>
</organism>
<evidence type="ECO:0000256" key="3">
    <source>
        <dbReference type="ARBA" id="ARBA00022884"/>
    </source>
</evidence>
<evidence type="ECO:0000256" key="2">
    <source>
        <dbReference type="ARBA" id="ARBA00022737"/>
    </source>
</evidence>
<keyword evidence="1" id="KW-0507">mRNA processing</keyword>
<feature type="compositionally biased region" description="Basic residues" evidence="7">
    <location>
        <begin position="932"/>
        <end position="975"/>
    </location>
</feature>
<keyword evidence="6" id="KW-0508">mRNA splicing</keyword>
<dbReference type="AlphaFoldDB" id="A0A8J5N5W0"/>
<feature type="compositionally biased region" description="Basic and acidic residues" evidence="7">
    <location>
        <begin position="615"/>
        <end position="624"/>
    </location>
</feature>
<feature type="compositionally biased region" description="Basic residues" evidence="7">
    <location>
        <begin position="910"/>
        <end position="920"/>
    </location>
</feature>
<feature type="compositionally biased region" description="Low complexity" evidence="7">
    <location>
        <begin position="782"/>
        <end position="810"/>
    </location>
</feature>
<feature type="compositionally biased region" description="Pro residues" evidence="7">
    <location>
        <begin position="1062"/>
        <end position="1075"/>
    </location>
</feature>
<protein>
    <submittedName>
        <fullName evidence="9">Suppressor of white apricot-like</fullName>
    </submittedName>
</protein>
<evidence type="ECO:0000313" key="10">
    <source>
        <dbReference type="Proteomes" id="UP000747542"/>
    </source>
</evidence>
<feature type="compositionally biased region" description="Basic residues" evidence="7">
    <location>
        <begin position="983"/>
        <end position="992"/>
    </location>
</feature>
<dbReference type="EMBL" id="JAHLQT010007950">
    <property type="protein sequence ID" value="KAG7174056.1"/>
    <property type="molecule type" value="Genomic_DNA"/>
</dbReference>
<feature type="compositionally biased region" description="Low complexity" evidence="7">
    <location>
        <begin position="993"/>
        <end position="1014"/>
    </location>
</feature>
<keyword evidence="2" id="KW-0677">Repeat</keyword>
<feature type="compositionally biased region" description="Basic and acidic residues" evidence="7">
    <location>
        <begin position="632"/>
        <end position="662"/>
    </location>
</feature>
<keyword evidence="3" id="KW-0694">RNA-binding</keyword>
<evidence type="ECO:0000256" key="5">
    <source>
        <dbReference type="ARBA" id="ARBA00023163"/>
    </source>
</evidence>
<dbReference type="InterPro" id="IPR040397">
    <property type="entry name" value="SWAP"/>
</dbReference>
<feature type="compositionally biased region" description="Polar residues" evidence="7">
    <location>
        <begin position="724"/>
        <end position="733"/>
    </location>
</feature>
<name>A0A8J5N5W0_HOMAM</name>
<feature type="compositionally biased region" description="Basic and acidic residues" evidence="7">
    <location>
        <begin position="694"/>
        <end position="717"/>
    </location>
</feature>
<dbReference type="InterPro" id="IPR019147">
    <property type="entry name" value="SWAP_N_domain"/>
</dbReference>
<feature type="compositionally biased region" description="Low complexity" evidence="7">
    <location>
        <begin position="1027"/>
        <end position="1040"/>
    </location>
</feature>
<feature type="compositionally biased region" description="Polar residues" evidence="7">
    <location>
        <begin position="573"/>
        <end position="583"/>
    </location>
</feature>
<keyword evidence="4" id="KW-0805">Transcription regulation</keyword>
<dbReference type="PANTHER" id="PTHR13161">
    <property type="entry name" value="SPLICING FACTOR SUPPRESSOR OF WHITE APRICOT"/>
    <property type="match status" value="1"/>
</dbReference>
<feature type="region of interest" description="Disordered" evidence="7">
    <location>
        <begin position="564"/>
        <end position="1040"/>
    </location>
</feature>
<comment type="caution">
    <text evidence="9">The sequence shown here is derived from an EMBL/GenBank/DDBJ whole genome shotgun (WGS) entry which is preliminary data.</text>
</comment>
<dbReference type="PROSITE" id="PS50128">
    <property type="entry name" value="SURP"/>
    <property type="match status" value="2"/>
</dbReference>
<feature type="compositionally biased region" description="Basic and acidic residues" evidence="7">
    <location>
        <begin position="1107"/>
        <end position="1119"/>
    </location>
</feature>
<feature type="domain" description="SURP motif" evidence="8">
    <location>
        <begin position="460"/>
        <end position="500"/>
    </location>
</feature>
<dbReference type="PANTHER" id="PTHR13161:SF15">
    <property type="entry name" value="SPLICING FACTOR, SUPPRESSOR OF WHITE-APRICOT HOMOLOG"/>
    <property type="match status" value="1"/>
</dbReference>